<feature type="chain" id="PRO_5043141452" evidence="16">
    <location>
        <begin position="24"/>
        <end position="128"/>
    </location>
</feature>
<evidence type="ECO:0000256" key="13">
    <source>
        <dbReference type="ARBA" id="ARBA00023157"/>
    </source>
</evidence>
<accession>A0A183T7P3</accession>
<evidence type="ECO:0000256" key="5">
    <source>
        <dbReference type="ARBA" id="ARBA00022448"/>
    </source>
</evidence>
<dbReference type="Proteomes" id="UP000275846">
    <property type="component" value="Unassembled WGS sequence"/>
</dbReference>
<dbReference type="GO" id="GO:0015035">
    <property type="term" value="F:protein-disulfide reductase activity"/>
    <property type="evidence" value="ECO:0007669"/>
    <property type="project" value="InterPro"/>
</dbReference>
<comment type="subcellular location">
    <subcellularLocation>
        <location evidence="2">Endoplasmic reticulum membrane</location>
        <topology evidence="2">Peripheral membrane protein</topology>
        <orientation evidence="2">Lumenal side</orientation>
    </subcellularLocation>
</comment>
<dbReference type="Pfam" id="PF04137">
    <property type="entry name" value="ERO1"/>
    <property type="match status" value="1"/>
</dbReference>
<evidence type="ECO:0000256" key="7">
    <source>
        <dbReference type="ARBA" id="ARBA00022729"/>
    </source>
</evidence>
<dbReference type="STRING" id="70667.A0A183T7P3"/>
<dbReference type="EMBL" id="UYSU01037310">
    <property type="protein sequence ID" value="VDL98876.1"/>
    <property type="molecule type" value="Genomic_DNA"/>
</dbReference>
<comment type="similarity">
    <text evidence="3">Belongs to the EROs family.</text>
</comment>
<keyword evidence="11" id="KW-0560">Oxidoreductase</keyword>
<name>A0A183T7P3_SCHSO</name>
<dbReference type="GO" id="GO:0016972">
    <property type="term" value="F:thiol oxidase activity"/>
    <property type="evidence" value="ECO:0007669"/>
    <property type="project" value="InterPro"/>
</dbReference>
<gene>
    <name evidence="17" type="ORF">SSLN_LOCUS12491</name>
</gene>
<dbReference type="PANTHER" id="PTHR12613:SF0">
    <property type="entry name" value="ERO1-LIKE PROTEIN"/>
    <property type="match status" value="1"/>
</dbReference>
<dbReference type="GO" id="GO:0005789">
    <property type="term" value="C:endoplasmic reticulum membrane"/>
    <property type="evidence" value="ECO:0007669"/>
    <property type="project" value="UniProtKB-SubCell"/>
</dbReference>
<evidence type="ECO:0000313" key="19">
    <source>
        <dbReference type="WBParaSite" id="SSLN_0001296101-mRNA-1"/>
    </source>
</evidence>
<keyword evidence="6" id="KW-0285">Flavoprotein</keyword>
<dbReference type="InterPro" id="IPR037192">
    <property type="entry name" value="ERO1-like_sf"/>
</dbReference>
<comment type="cofactor">
    <cofactor evidence="1">
        <name>FAD</name>
        <dbReference type="ChEBI" id="CHEBI:57692"/>
    </cofactor>
</comment>
<proteinExistence type="inferred from homology"/>
<evidence type="ECO:0000256" key="6">
    <source>
        <dbReference type="ARBA" id="ARBA00022630"/>
    </source>
</evidence>
<evidence type="ECO:0000256" key="8">
    <source>
        <dbReference type="ARBA" id="ARBA00022824"/>
    </source>
</evidence>
<keyword evidence="13" id="KW-1015">Disulfide bond</keyword>
<evidence type="ECO:0000313" key="17">
    <source>
        <dbReference type="EMBL" id="VDL98876.1"/>
    </source>
</evidence>
<keyword evidence="8" id="KW-0256">Endoplasmic reticulum</keyword>
<evidence type="ECO:0000256" key="12">
    <source>
        <dbReference type="ARBA" id="ARBA00023136"/>
    </source>
</evidence>
<evidence type="ECO:0000256" key="3">
    <source>
        <dbReference type="ARBA" id="ARBA00008277"/>
    </source>
</evidence>
<evidence type="ECO:0000256" key="16">
    <source>
        <dbReference type="SAM" id="SignalP"/>
    </source>
</evidence>
<dbReference type="SUPFAM" id="SSF110019">
    <property type="entry name" value="ERO1-like"/>
    <property type="match status" value="1"/>
</dbReference>
<comment type="subunit">
    <text evidence="4">May function both as a monomer and a homodimer.</text>
</comment>
<evidence type="ECO:0000256" key="10">
    <source>
        <dbReference type="ARBA" id="ARBA00022982"/>
    </source>
</evidence>
<keyword evidence="9" id="KW-0274">FAD</keyword>
<dbReference type="AlphaFoldDB" id="A0A183T7P3"/>
<keyword evidence="18" id="KW-1185">Reference proteome</keyword>
<reference evidence="19" key="1">
    <citation type="submission" date="2016-06" db="UniProtKB">
        <authorList>
            <consortium name="WormBaseParasite"/>
        </authorList>
    </citation>
    <scope>IDENTIFICATION</scope>
</reference>
<reference evidence="17 18" key="2">
    <citation type="submission" date="2018-11" db="EMBL/GenBank/DDBJ databases">
        <authorList>
            <consortium name="Pathogen Informatics"/>
        </authorList>
    </citation>
    <scope>NUCLEOTIDE SEQUENCE [LARGE SCALE GENOMIC DNA]</scope>
    <source>
        <strain evidence="17 18">NST_G2</strain>
    </source>
</reference>
<evidence type="ECO:0000256" key="2">
    <source>
        <dbReference type="ARBA" id="ARBA00004367"/>
    </source>
</evidence>
<dbReference type="GO" id="GO:0071949">
    <property type="term" value="F:FAD binding"/>
    <property type="evidence" value="ECO:0007669"/>
    <property type="project" value="InterPro"/>
</dbReference>
<keyword evidence="7 16" id="KW-0732">Signal</keyword>
<keyword evidence="12" id="KW-0472">Membrane</keyword>
<evidence type="ECO:0000256" key="15">
    <source>
        <dbReference type="ARBA" id="ARBA00023284"/>
    </source>
</evidence>
<sequence length="128" mass="14219">MLILPCFSSLLAILLTLQPTVNGILEGCPIQIEGSIGDANTTVEHVFEINKKLYPQLKELLGKDFFRFVGANLHNKCLFWPEDGQCVLRACQIEDCSVTSVPPGLRIPSKNAEQPTSFRVVVRSIETF</sequence>
<keyword evidence="5" id="KW-0813">Transport</keyword>
<dbReference type="PANTHER" id="PTHR12613">
    <property type="entry name" value="ERO1-RELATED"/>
    <property type="match status" value="1"/>
</dbReference>
<dbReference type="GO" id="GO:0034975">
    <property type="term" value="P:protein folding in endoplasmic reticulum"/>
    <property type="evidence" value="ECO:0007669"/>
    <property type="project" value="InterPro"/>
</dbReference>
<evidence type="ECO:0000256" key="14">
    <source>
        <dbReference type="ARBA" id="ARBA00023180"/>
    </source>
</evidence>
<dbReference type="WBParaSite" id="SSLN_0001296101-mRNA-1">
    <property type="protein sequence ID" value="SSLN_0001296101-mRNA-1"/>
    <property type="gene ID" value="SSLN_0001296101"/>
</dbReference>
<feature type="signal peptide" evidence="16">
    <location>
        <begin position="1"/>
        <end position="23"/>
    </location>
</feature>
<evidence type="ECO:0000256" key="11">
    <source>
        <dbReference type="ARBA" id="ARBA00023002"/>
    </source>
</evidence>
<evidence type="ECO:0000256" key="1">
    <source>
        <dbReference type="ARBA" id="ARBA00001974"/>
    </source>
</evidence>
<protein>
    <submittedName>
        <fullName evidence="19">ML domain-containing protein</fullName>
    </submittedName>
</protein>
<evidence type="ECO:0000313" key="18">
    <source>
        <dbReference type="Proteomes" id="UP000275846"/>
    </source>
</evidence>
<evidence type="ECO:0000256" key="4">
    <source>
        <dbReference type="ARBA" id="ARBA00011802"/>
    </source>
</evidence>
<dbReference type="OrthoDB" id="269384at2759"/>
<organism evidence="19">
    <name type="scientific">Schistocephalus solidus</name>
    <name type="common">Tapeworm</name>
    <dbReference type="NCBI Taxonomy" id="70667"/>
    <lineage>
        <taxon>Eukaryota</taxon>
        <taxon>Metazoa</taxon>
        <taxon>Spiralia</taxon>
        <taxon>Lophotrochozoa</taxon>
        <taxon>Platyhelminthes</taxon>
        <taxon>Cestoda</taxon>
        <taxon>Eucestoda</taxon>
        <taxon>Diphyllobothriidea</taxon>
        <taxon>Diphyllobothriidae</taxon>
        <taxon>Schistocephalus</taxon>
    </lineage>
</organism>
<keyword evidence="14" id="KW-0325">Glycoprotein</keyword>
<evidence type="ECO:0000256" key="9">
    <source>
        <dbReference type="ARBA" id="ARBA00022827"/>
    </source>
</evidence>
<keyword evidence="10" id="KW-0249">Electron transport</keyword>
<keyword evidence="15" id="KW-0676">Redox-active center</keyword>
<dbReference type="InterPro" id="IPR007266">
    <property type="entry name" value="Ero1"/>
</dbReference>